<reference evidence="2" key="1">
    <citation type="journal article" date="2011" name="Science">
        <title>The plant cell wall-decomposing machinery underlies the functional diversity of forest fungi.</title>
        <authorList>
            <person name="Eastwood D.C."/>
            <person name="Floudas D."/>
            <person name="Binder M."/>
            <person name="Majcherczyk A."/>
            <person name="Schneider P."/>
            <person name="Aerts A."/>
            <person name="Asiegbu F.O."/>
            <person name="Baker S.E."/>
            <person name="Barry K."/>
            <person name="Bendiksby M."/>
            <person name="Blumentritt M."/>
            <person name="Coutinho P.M."/>
            <person name="Cullen D."/>
            <person name="de Vries R.P."/>
            <person name="Gathman A."/>
            <person name="Goodell B."/>
            <person name="Henrissat B."/>
            <person name="Ihrmark K."/>
            <person name="Kauserud H."/>
            <person name="Kohler A."/>
            <person name="LaButti K."/>
            <person name="Lapidus A."/>
            <person name="Lavin J.L."/>
            <person name="Lee Y.-H."/>
            <person name="Lindquist E."/>
            <person name="Lilly W."/>
            <person name="Lucas S."/>
            <person name="Morin E."/>
            <person name="Murat C."/>
            <person name="Oguiza J.A."/>
            <person name="Park J."/>
            <person name="Pisabarro A.G."/>
            <person name="Riley R."/>
            <person name="Rosling A."/>
            <person name="Salamov A."/>
            <person name="Schmidt O."/>
            <person name="Schmutz J."/>
            <person name="Skrede I."/>
            <person name="Stenlid J."/>
            <person name="Wiebenga A."/>
            <person name="Xie X."/>
            <person name="Kuees U."/>
            <person name="Hibbett D.S."/>
            <person name="Hoffmeister D."/>
            <person name="Hoegberg N."/>
            <person name="Martin F."/>
            <person name="Grigoriev I.V."/>
            <person name="Watkinson S.C."/>
        </authorList>
    </citation>
    <scope>NUCLEOTIDE SEQUENCE [LARGE SCALE GENOMIC DNA]</scope>
    <source>
        <strain evidence="2">S7.9</strain>
    </source>
</reference>
<accession>F8P4E1</accession>
<organism evidence="2">
    <name type="scientific">Serpula lacrymans var. lacrymans (strain S7.9)</name>
    <name type="common">Dry rot fungus</name>
    <dbReference type="NCBI Taxonomy" id="578457"/>
    <lineage>
        <taxon>Eukaryota</taxon>
        <taxon>Fungi</taxon>
        <taxon>Dikarya</taxon>
        <taxon>Basidiomycota</taxon>
        <taxon>Agaricomycotina</taxon>
        <taxon>Agaricomycetes</taxon>
        <taxon>Agaricomycetidae</taxon>
        <taxon>Boletales</taxon>
        <taxon>Coniophorineae</taxon>
        <taxon>Serpulaceae</taxon>
        <taxon>Serpula</taxon>
    </lineage>
</organism>
<name>F8P4E1_SERL9</name>
<dbReference type="HOGENOM" id="CLU_2997866_0_0_1"/>
<dbReference type="AlphaFoldDB" id="F8P4E1"/>
<dbReference type="GeneID" id="18820386"/>
<evidence type="ECO:0000313" key="1">
    <source>
        <dbReference type="EMBL" id="EGO21479.1"/>
    </source>
</evidence>
<gene>
    <name evidence="1" type="ORF">SERLADRAFT_473882</name>
</gene>
<protein>
    <submittedName>
        <fullName evidence="1">Uncharacterized protein</fullName>
    </submittedName>
</protein>
<evidence type="ECO:0000313" key="2">
    <source>
        <dbReference type="Proteomes" id="UP000008064"/>
    </source>
</evidence>
<sequence length="57" mass="6393">MARRKLPMLGKILPHPDYWGIFRSCRDYNGCCVNPFNQEGRVCTAISGRPTGACYTA</sequence>
<proteinExistence type="predicted"/>
<dbReference type="EMBL" id="GL945438">
    <property type="protein sequence ID" value="EGO21479.1"/>
    <property type="molecule type" value="Genomic_DNA"/>
</dbReference>
<dbReference type="Proteomes" id="UP000008064">
    <property type="component" value="Unassembled WGS sequence"/>
</dbReference>
<dbReference type="KEGG" id="sla:SERLADRAFT_473882"/>
<dbReference type="RefSeq" id="XP_007321265.1">
    <property type="nucleotide sequence ID" value="XM_007321203.1"/>
</dbReference>